<reference evidence="2" key="1">
    <citation type="submission" date="2023-07" db="EMBL/GenBank/DDBJ databases">
        <title>Black Yeasts Isolated from many extreme environments.</title>
        <authorList>
            <person name="Coleine C."/>
            <person name="Stajich J.E."/>
            <person name="Selbmann L."/>
        </authorList>
    </citation>
    <scope>NUCLEOTIDE SEQUENCE</scope>
    <source>
        <strain evidence="2">CCFEE 5485</strain>
    </source>
</reference>
<evidence type="ECO:0000313" key="3">
    <source>
        <dbReference type="Proteomes" id="UP001274830"/>
    </source>
</evidence>
<protein>
    <submittedName>
        <fullName evidence="2">Uncharacterized protein</fullName>
    </submittedName>
</protein>
<gene>
    <name evidence="2" type="ORF">LTR78_004663</name>
</gene>
<dbReference type="Proteomes" id="UP001274830">
    <property type="component" value="Unassembled WGS sequence"/>
</dbReference>
<dbReference type="AlphaFoldDB" id="A0AAE1C2G0"/>
<keyword evidence="3" id="KW-1185">Reference proteome</keyword>
<organism evidence="2 3">
    <name type="scientific">Recurvomyces mirabilis</name>
    <dbReference type="NCBI Taxonomy" id="574656"/>
    <lineage>
        <taxon>Eukaryota</taxon>
        <taxon>Fungi</taxon>
        <taxon>Dikarya</taxon>
        <taxon>Ascomycota</taxon>
        <taxon>Pezizomycotina</taxon>
        <taxon>Dothideomycetes</taxon>
        <taxon>Dothideomycetidae</taxon>
        <taxon>Mycosphaerellales</taxon>
        <taxon>Teratosphaeriaceae</taxon>
        <taxon>Recurvomyces</taxon>
    </lineage>
</organism>
<name>A0AAE1C2G0_9PEZI</name>
<accession>A0AAE1C2G0</accession>
<proteinExistence type="predicted"/>
<feature type="region of interest" description="Disordered" evidence="1">
    <location>
        <begin position="1"/>
        <end position="124"/>
    </location>
</feature>
<dbReference type="EMBL" id="JAUTXT010000014">
    <property type="protein sequence ID" value="KAK3675579.1"/>
    <property type="molecule type" value="Genomic_DNA"/>
</dbReference>
<evidence type="ECO:0000313" key="2">
    <source>
        <dbReference type="EMBL" id="KAK3675579.1"/>
    </source>
</evidence>
<comment type="caution">
    <text evidence="2">The sequence shown here is derived from an EMBL/GenBank/DDBJ whole genome shotgun (WGS) entry which is preliminary data.</text>
</comment>
<sequence length="138" mass="14511">MSSASAIGNTGGYSYAQGNKSSVMNPERMPSAEADYARTRTAEIMDALRNGKPGEADKMLGKAPPKYGRKPPKYEEGGVEATSSADASEKVVEDEGGDEGGDVLVSNSEGKPEGKSGVSKWFKGKFNVKGKSDDSVIR</sequence>
<evidence type="ECO:0000256" key="1">
    <source>
        <dbReference type="SAM" id="MobiDB-lite"/>
    </source>
</evidence>